<dbReference type="SUPFAM" id="SSF55729">
    <property type="entry name" value="Acyl-CoA N-acyltransferases (Nat)"/>
    <property type="match status" value="1"/>
</dbReference>
<dbReference type="PROSITE" id="PS51186">
    <property type="entry name" value="GNAT"/>
    <property type="match status" value="1"/>
</dbReference>
<reference evidence="2 3" key="1">
    <citation type="submission" date="2022-03" db="EMBL/GenBank/DDBJ databases">
        <title>Metagenome-assembled genomes from swine fecal metagenomes.</title>
        <authorList>
            <person name="Holman D.B."/>
            <person name="Kommadath A."/>
        </authorList>
    </citation>
    <scope>NUCLEOTIDE SEQUENCE [LARGE SCALE GENOMIC DNA]</scope>
    <source>
        <strain evidence="2">SUG147</strain>
    </source>
</reference>
<dbReference type="AlphaFoldDB" id="A0AAE3K0M5"/>
<evidence type="ECO:0000313" key="2">
    <source>
        <dbReference type="EMBL" id="MCI5756167.1"/>
    </source>
</evidence>
<dbReference type="EMBL" id="JALEMU010000125">
    <property type="protein sequence ID" value="MCI5756167.1"/>
    <property type="molecule type" value="Genomic_DNA"/>
</dbReference>
<evidence type="ECO:0000259" key="1">
    <source>
        <dbReference type="PROSITE" id="PS51186"/>
    </source>
</evidence>
<feature type="domain" description="N-acetyltransferase" evidence="1">
    <location>
        <begin position="1"/>
        <end position="148"/>
    </location>
</feature>
<dbReference type="InterPro" id="IPR000182">
    <property type="entry name" value="GNAT_dom"/>
</dbReference>
<gene>
    <name evidence="2" type="ORF">MR241_07735</name>
</gene>
<dbReference type="GO" id="GO:0016747">
    <property type="term" value="F:acyltransferase activity, transferring groups other than amino-acyl groups"/>
    <property type="evidence" value="ECO:0007669"/>
    <property type="project" value="InterPro"/>
</dbReference>
<organism evidence="2 3">
    <name type="scientific">Candidatus Colimorpha enterica</name>
    <dbReference type="NCBI Taxonomy" id="3083063"/>
    <lineage>
        <taxon>Bacteria</taxon>
        <taxon>Pseudomonadati</taxon>
        <taxon>Bacteroidota</taxon>
        <taxon>Bacteroidia</taxon>
        <taxon>Bacteroidales</taxon>
        <taxon>Candidatus Colimorpha</taxon>
    </lineage>
</organism>
<dbReference type="PANTHER" id="PTHR43617">
    <property type="entry name" value="L-AMINO ACID N-ACETYLTRANSFERASE"/>
    <property type="match status" value="1"/>
</dbReference>
<protein>
    <submittedName>
        <fullName evidence="2">GNAT family N-acetyltransferase</fullName>
    </submittedName>
</protein>
<dbReference type="InterPro" id="IPR050276">
    <property type="entry name" value="MshD_Acetyltransferase"/>
</dbReference>
<comment type="caution">
    <text evidence="2">The sequence shown here is derived from an EMBL/GenBank/DDBJ whole genome shotgun (WGS) entry which is preliminary data.</text>
</comment>
<name>A0AAE3K0M5_9BACT</name>
<dbReference type="InterPro" id="IPR016181">
    <property type="entry name" value="Acyl_CoA_acyltransferase"/>
</dbReference>
<proteinExistence type="predicted"/>
<dbReference type="Proteomes" id="UP001139365">
    <property type="component" value="Unassembled WGS sequence"/>
</dbReference>
<dbReference type="Gene3D" id="3.40.630.30">
    <property type="match status" value="1"/>
</dbReference>
<evidence type="ECO:0000313" key="3">
    <source>
        <dbReference type="Proteomes" id="UP001139365"/>
    </source>
</evidence>
<dbReference type="CDD" id="cd04301">
    <property type="entry name" value="NAT_SF"/>
    <property type="match status" value="1"/>
</dbReference>
<dbReference type="Pfam" id="PF00583">
    <property type="entry name" value="Acetyltransf_1"/>
    <property type="match status" value="1"/>
</dbReference>
<accession>A0AAE3K0M5</accession>
<sequence>MIRTLAPSDRELYKTLISEFYSSPAVLHSIPESHIDKTFDELMRSDCYAECFIIECDGEPAGYALIAKSFSQEAGGLTVWLDEFYVREKYRGKGLGKSFLDFFLEIYSGKAARLRLETEPDNKRAAALYASYGFTPLDYRQMVVEYGD</sequence>